<dbReference type="EMBL" id="LAVW01000122">
    <property type="protein sequence ID" value="KKW72452.1"/>
    <property type="molecule type" value="Genomic_DNA"/>
</dbReference>
<feature type="chain" id="PRO_5047012229" evidence="2">
    <location>
        <begin position="24"/>
        <end position="332"/>
    </location>
</feature>
<proteinExistence type="predicted"/>
<dbReference type="PROSITE" id="PS51257">
    <property type="entry name" value="PROKAR_LIPOPROTEIN"/>
    <property type="match status" value="1"/>
</dbReference>
<name>A0ABR5EGH0_LACLC</name>
<protein>
    <submittedName>
        <fullName evidence="3">Phr family secreted Rap phosphatase inhibitor</fullName>
    </submittedName>
</protein>
<sequence length="332" mass="37340">MKKISIGLALGVSLILLSGCTSEKSTTSKNHEPTKTASSTPSSPTFNELEGGKENSYDFVDFWGIDYKAPQGINDIVGYYELPDSPETPIKIYPDGRYTRILRASQAPMEEAAHSSKIEFYFDENNEVQTNPFYTNNGEYNTLSQGRVVEKNGIYFLVPLSYSSELYLNDKAEATYVFTDILQDKDEMSSILKDTSKFSEYSFIKNGSFFNSADGETDEAGIKKSGNTDLETLLDSKPLLLHNKPFPITTINQLYSRRNNINVSDLVALTPKELDSIDFDKISRDTKEKLKFGFKYSTSVVDKIFVTDGDYIYDVSEDQLGMHAERQTVIPK</sequence>
<organism evidence="3 4">
    <name type="scientific">Lactococcus lactis subsp. cremoris</name>
    <name type="common">Streptococcus cremoris</name>
    <dbReference type="NCBI Taxonomy" id="1359"/>
    <lineage>
        <taxon>Bacteria</taxon>
        <taxon>Bacillati</taxon>
        <taxon>Bacillota</taxon>
        <taxon>Bacilli</taxon>
        <taxon>Lactobacillales</taxon>
        <taxon>Streptococcaceae</taxon>
        <taxon>Lactococcus</taxon>
    </lineage>
</organism>
<keyword evidence="4" id="KW-1185">Reference proteome</keyword>
<dbReference type="RefSeq" id="WP_046781345.1">
    <property type="nucleotide sequence ID" value="NZ_LAVW01000122.1"/>
</dbReference>
<comment type="caution">
    <text evidence="3">The sequence shown here is derived from an EMBL/GenBank/DDBJ whole genome shotgun (WGS) entry which is preliminary data.</text>
</comment>
<accession>A0ABR5EGH0</accession>
<feature type="region of interest" description="Disordered" evidence="1">
    <location>
        <begin position="23"/>
        <end position="51"/>
    </location>
</feature>
<gene>
    <name evidence="3" type="ORF">VN93_1390</name>
</gene>
<evidence type="ECO:0000256" key="2">
    <source>
        <dbReference type="SAM" id="SignalP"/>
    </source>
</evidence>
<feature type="compositionally biased region" description="Low complexity" evidence="1">
    <location>
        <begin position="35"/>
        <end position="45"/>
    </location>
</feature>
<keyword evidence="3" id="KW-0650">Protein phosphatase inhibitor</keyword>
<evidence type="ECO:0000313" key="3">
    <source>
        <dbReference type="EMBL" id="KKW72452.1"/>
    </source>
</evidence>
<dbReference type="Proteomes" id="UP000034513">
    <property type="component" value="Unassembled WGS sequence"/>
</dbReference>
<dbReference type="GO" id="GO:0004864">
    <property type="term" value="F:protein phosphatase inhibitor activity"/>
    <property type="evidence" value="ECO:0007669"/>
    <property type="project" value="UniProtKB-KW"/>
</dbReference>
<keyword evidence="2" id="KW-0732">Signal</keyword>
<reference evidence="3 4" key="1">
    <citation type="submission" date="2015-04" db="EMBL/GenBank/DDBJ databases">
        <title>Evaluation of non-dairy Lactococcus lactis with potential dairy applications reveals extensive phenotype-genotype disparity.</title>
        <authorList>
            <person name="Cavanagh D."/>
            <person name="Casey A."/>
            <person name="Altermann E."/>
            <person name="Cotter P."/>
            <person name="Fitzgerald G.F."/>
            <person name="McAuliffe O."/>
        </authorList>
    </citation>
    <scope>NUCLEOTIDE SEQUENCE [LARGE SCALE GENOMIC DNA]</scope>
    <source>
        <strain evidence="3 4">DPC6856</strain>
    </source>
</reference>
<evidence type="ECO:0000313" key="4">
    <source>
        <dbReference type="Proteomes" id="UP000034513"/>
    </source>
</evidence>
<feature type="signal peptide" evidence="2">
    <location>
        <begin position="1"/>
        <end position="23"/>
    </location>
</feature>
<evidence type="ECO:0000256" key="1">
    <source>
        <dbReference type="SAM" id="MobiDB-lite"/>
    </source>
</evidence>